<evidence type="ECO:0000313" key="1">
    <source>
        <dbReference type="EMBL" id="PFU40166.1"/>
    </source>
</evidence>
<reference evidence="1 2" key="1">
    <citation type="submission" date="2017-09" db="EMBL/GenBank/DDBJ databases">
        <title>Large-scale bioinformatics analysis of Bacillus genomes uncovers conserved roles of natural products in bacterial physiology.</title>
        <authorList>
            <consortium name="Agbiome Team Llc"/>
            <person name="Bleich R.M."/>
            <person name="Grubbs K.J."/>
            <person name="Santa Maria K.C."/>
            <person name="Allen S.E."/>
            <person name="Farag S."/>
            <person name="Shank E.A."/>
            <person name="Bowers A."/>
        </authorList>
    </citation>
    <scope>NUCLEOTIDE SEQUENCE [LARGE SCALE GENOMIC DNA]</scope>
    <source>
        <strain evidence="1 2">AFS061806</strain>
    </source>
</reference>
<sequence>MTTKTYITRKEYATKLRKALETMEITPKMKETAQKTMNTVERVINKGGKDLMNLQDNFKSYIDGTFSAGKRDSFVFDKEDMTEVYNSLQDRNIHDPKRALEKSKAEMTQGRIVANNIIREADNEYKELYKNVKSPEDYFRFIVEVEEAKNRYIDTFHEESAPLFDKADDYMKFIYALICIEDYGENRKFNQPKLKKCKGMIIDWSNDEIKYELFFDTHFKVISVEGVVKAKINDHQ</sequence>
<proteinExistence type="predicted"/>
<protein>
    <submittedName>
        <fullName evidence="1">Uncharacterized protein</fullName>
    </submittedName>
</protein>
<dbReference type="RefSeq" id="WP_098666114.1">
    <property type="nucleotide sequence ID" value="NZ_NVDG01000033.1"/>
</dbReference>
<name>A0A2B3TZW8_BACCE</name>
<accession>A0A2B3TZW8</accession>
<evidence type="ECO:0000313" key="2">
    <source>
        <dbReference type="Proteomes" id="UP000224076"/>
    </source>
</evidence>
<dbReference type="Proteomes" id="UP000224076">
    <property type="component" value="Unassembled WGS sequence"/>
</dbReference>
<dbReference type="AlphaFoldDB" id="A0A2B3TZW8"/>
<comment type="caution">
    <text evidence="1">The sequence shown here is derived from an EMBL/GenBank/DDBJ whole genome shotgun (WGS) entry which is preliminary data.</text>
</comment>
<gene>
    <name evidence="1" type="ORF">COK86_20450</name>
</gene>
<dbReference type="EMBL" id="NVDG01000033">
    <property type="protein sequence ID" value="PFU40166.1"/>
    <property type="molecule type" value="Genomic_DNA"/>
</dbReference>
<organism evidence="1 2">
    <name type="scientific">Bacillus cereus</name>
    <dbReference type="NCBI Taxonomy" id="1396"/>
    <lineage>
        <taxon>Bacteria</taxon>
        <taxon>Bacillati</taxon>
        <taxon>Bacillota</taxon>
        <taxon>Bacilli</taxon>
        <taxon>Bacillales</taxon>
        <taxon>Bacillaceae</taxon>
        <taxon>Bacillus</taxon>
        <taxon>Bacillus cereus group</taxon>
    </lineage>
</organism>